<evidence type="ECO:0000256" key="3">
    <source>
        <dbReference type="PROSITE-ProRule" id="PRU00339"/>
    </source>
</evidence>
<evidence type="ECO:0000313" key="6">
    <source>
        <dbReference type="Proteomes" id="UP000033423"/>
    </source>
</evidence>
<dbReference type="InterPro" id="IPR019734">
    <property type="entry name" value="TPR_rpt"/>
</dbReference>
<name>A0A0F3GSR1_9BACT</name>
<feature type="repeat" description="TPR" evidence="3">
    <location>
        <begin position="498"/>
        <end position="531"/>
    </location>
</feature>
<feature type="transmembrane region" description="Helical" evidence="4">
    <location>
        <begin position="302"/>
        <end position="321"/>
    </location>
</feature>
<gene>
    <name evidence="5" type="ORF">MBAV_002941</name>
</gene>
<feature type="transmembrane region" description="Helical" evidence="4">
    <location>
        <begin position="263"/>
        <end position="282"/>
    </location>
</feature>
<feature type="repeat" description="TPR" evidence="3">
    <location>
        <begin position="428"/>
        <end position="461"/>
    </location>
</feature>
<dbReference type="Pfam" id="PF13432">
    <property type="entry name" value="TPR_16"/>
    <property type="match status" value="2"/>
</dbReference>
<keyword evidence="4" id="KW-0812">Transmembrane</keyword>
<dbReference type="PANTHER" id="PTHR44227">
    <property type="match status" value="1"/>
</dbReference>
<evidence type="ECO:0000256" key="4">
    <source>
        <dbReference type="SAM" id="Phobius"/>
    </source>
</evidence>
<evidence type="ECO:0000313" key="5">
    <source>
        <dbReference type="EMBL" id="KJU84862.1"/>
    </source>
</evidence>
<sequence>MNIREKVEPRQDKQGDNLIKADTKSLVLALLLLTLVVYYRVGFNDFINCDDPQYVTDNPMVNTGLSVKGALWAFKTTFFVNWHPLTWLSHMLDVSVYRLNPGGHHLTNLIIHMINTVLVFYVLFRMTAGKWQSAFVAAMFAVHPLTVESVAWISERKNVLCTMFWLMTMLAYHNYARLDDAPFTGIRLRKYLLVLLSLAIALMAKPMAVTLPFVLILMDVWPLRRFTYPRIAEKIPFFVLCAISSIITYVVQKEAHAVQPLSMLPLANRVFTATVNYVQYLYMMINPSKLAIFYPYPYNMPLWEPCAAFVLLMAISIYALVSGSRRPYFIVGWLWYLGTMVPVIKLVQTGREAIADRYTYVPLIGIYIIMAWGSTELLQNSRFKRPVLAAIAAVMLVFYGSMTWAYTGHWKNSLTLFKHAIDAVEDNYQAYNNYGNALIDDDRLDEAIGYFAKGIELKPDSAELRSSMGDALTRQGKFEEAMIHYVRSQPLMFFDGEALLRKRFGLIYLRRKNYQDAIVYLNKSLNIHPKDTEVINNLGIALMGLERVDEAIAAFTRAVDLSPQSASMHKNLAYALKKAGRLQEAQAHMTQAQRLGGEH</sequence>
<feature type="transmembrane region" description="Helical" evidence="4">
    <location>
        <begin position="106"/>
        <end position="124"/>
    </location>
</feature>
<accession>A0A0F3GSR1</accession>
<dbReference type="Proteomes" id="UP000033423">
    <property type="component" value="Unassembled WGS sequence"/>
</dbReference>
<keyword evidence="1" id="KW-0677">Repeat</keyword>
<feature type="transmembrane region" description="Helical" evidence="4">
    <location>
        <begin position="235"/>
        <end position="251"/>
    </location>
</feature>
<dbReference type="InterPro" id="IPR052346">
    <property type="entry name" value="O-mannosyl-transferase_TMTC"/>
</dbReference>
<dbReference type="SUPFAM" id="SSF48452">
    <property type="entry name" value="TPR-like"/>
    <property type="match status" value="1"/>
</dbReference>
<dbReference type="EMBL" id="LACI01001266">
    <property type="protein sequence ID" value="KJU84862.1"/>
    <property type="molecule type" value="Genomic_DNA"/>
</dbReference>
<feature type="transmembrane region" description="Helical" evidence="4">
    <location>
        <begin position="21"/>
        <end position="41"/>
    </location>
</feature>
<feature type="transmembrane region" description="Helical" evidence="4">
    <location>
        <begin position="387"/>
        <end position="406"/>
    </location>
</feature>
<proteinExistence type="predicted"/>
<protein>
    <submittedName>
        <fullName evidence="5">Tetratricopeptide TPR_2 repeat protein</fullName>
    </submittedName>
</protein>
<dbReference type="AlphaFoldDB" id="A0A0F3GSR1"/>
<keyword evidence="4" id="KW-1133">Transmembrane helix</keyword>
<dbReference type="InterPro" id="IPR011990">
    <property type="entry name" value="TPR-like_helical_dom_sf"/>
</dbReference>
<feature type="repeat" description="TPR" evidence="3">
    <location>
        <begin position="532"/>
        <end position="565"/>
    </location>
</feature>
<feature type="transmembrane region" description="Helical" evidence="4">
    <location>
        <begin position="190"/>
        <end position="215"/>
    </location>
</feature>
<reference evidence="5 6" key="1">
    <citation type="submission" date="2015-02" db="EMBL/GenBank/DDBJ databases">
        <title>Single-cell genomics of uncultivated deep-branching MTB reveals a conserved set of magnetosome genes.</title>
        <authorList>
            <person name="Kolinko S."/>
            <person name="Richter M."/>
            <person name="Glockner F.O."/>
            <person name="Brachmann A."/>
            <person name="Schuler D."/>
        </authorList>
    </citation>
    <scope>NUCLEOTIDE SEQUENCE [LARGE SCALE GENOMIC DNA]</scope>
    <source>
        <strain evidence="5">TM-1</strain>
    </source>
</reference>
<keyword evidence="2 3" id="KW-0802">TPR repeat</keyword>
<evidence type="ECO:0000256" key="2">
    <source>
        <dbReference type="ARBA" id="ARBA00022803"/>
    </source>
</evidence>
<organism evidence="5 6">
    <name type="scientific">Candidatus Magnetobacterium bavaricum</name>
    <dbReference type="NCBI Taxonomy" id="29290"/>
    <lineage>
        <taxon>Bacteria</taxon>
        <taxon>Pseudomonadati</taxon>
        <taxon>Nitrospirota</taxon>
        <taxon>Thermodesulfovibrionia</taxon>
        <taxon>Thermodesulfovibrionales</taxon>
        <taxon>Candidatus Magnetobacteriaceae</taxon>
        <taxon>Candidatus Magnetobacterium</taxon>
    </lineage>
</organism>
<keyword evidence="4" id="KW-0472">Membrane</keyword>
<feature type="transmembrane region" description="Helical" evidence="4">
    <location>
        <begin position="359"/>
        <end position="375"/>
    </location>
</feature>
<feature type="transmembrane region" description="Helical" evidence="4">
    <location>
        <begin position="328"/>
        <end position="347"/>
    </location>
</feature>
<dbReference type="Gene3D" id="1.25.40.10">
    <property type="entry name" value="Tetratricopeptide repeat domain"/>
    <property type="match status" value="2"/>
</dbReference>
<dbReference type="SMART" id="SM00028">
    <property type="entry name" value="TPR"/>
    <property type="match status" value="5"/>
</dbReference>
<dbReference type="PROSITE" id="PS50005">
    <property type="entry name" value="TPR"/>
    <property type="match status" value="3"/>
</dbReference>
<dbReference type="PANTHER" id="PTHR44227:SF3">
    <property type="entry name" value="PROTEIN O-MANNOSYL-TRANSFERASE TMTC4"/>
    <property type="match status" value="1"/>
</dbReference>
<comment type="caution">
    <text evidence="5">The sequence shown here is derived from an EMBL/GenBank/DDBJ whole genome shotgun (WGS) entry which is preliminary data.</text>
</comment>
<keyword evidence="6" id="KW-1185">Reference proteome</keyword>
<evidence type="ECO:0000256" key="1">
    <source>
        <dbReference type="ARBA" id="ARBA00022737"/>
    </source>
</evidence>